<organism evidence="1 2">
    <name type="scientific">Stephanodiscus triporus</name>
    <dbReference type="NCBI Taxonomy" id="2934178"/>
    <lineage>
        <taxon>Eukaryota</taxon>
        <taxon>Sar</taxon>
        <taxon>Stramenopiles</taxon>
        <taxon>Ochrophyta</taxon>
        <taxon>Bacillariophyta</taxon>
        <taxon>Coscinodiscophyceae</taxon>
        <taxon>Thalassiosirophycidae</taxon>
        <taxon>Stephanodiscales</taxon>
        <taxon>Stephanodiscaceae</taxon>
        <taxon>Stephanodiscus</taxon>
    </lineage>
</organism>
<evidence type="ECO:0000313" key="2">
    <source>
        <dbReference type="Proteomes" id="UP001530315"/>
    </source>
</evidence>
<sequence>MERKARESAMKLMRPFTPEEQTVVKNALKDGPPMEILAKQGLNSVQRSSMQTLCPGPVAQRRGINYFLKNCLEARREDVHNGHRQETLALL</sequence>
<keyword evidence="2" id="KW-1185">Reference proteome</keyword>
<name>A0ABD3P4A9_9STRA</name>
<accession>A0ABD3P4A9</accession>
<evidence type="ECO:0000313" key="1">
    <source>
        <dbReference type="EMBL" id="KAL3783080.1"/>
    </source>
</evidence>
<proteinExistence type="predicted"/>
<comment type="caution">
    <text evidence="1">The sequence shown here is derived from an EMBL/GenBank/DDBJ whole genome shotgun (WGS) entry which is preliminary data.</text>
</comment>
<dbReference type="EMBL" id="JALLAZ020000988">
    <property type="protein sequence ID" value="KAL3783080.1"/>
    <property type="molecule type" value="Genomic_DNA"/>
</dbReference>
<protein>
    <submittedName>
        <fullName evidence="1">Uncharacterized protein</fullName>
    </submittedName>
</protein>
<reference evidence="1 2" key="1">
    <citation type="submission" date="2024-10" db="EMBL/GenBank/DDBJ databases">
        <title>Updated reference genomes for cyclostephanoid diatoms.</title>
        <authorList>
            <person name="Roberts W.R."/>
            <person name="Alverson A.J."/>
        </authorList>
    </citation>
    <scope>NUCLEOTIDE SEQUENCE [LARGE SCALE GENOMIC DNA]</scope>
    <source>
        <strain evidence="1 2">AJA276-08</strain>
    </source>
</reference>
<gene>
    <name evidence="1" type="ORF">ACHAW5_002125</name>
</gene>
<dbReference type="AlphaFoldDB" id="A0ABD3P4A9"/>
<dbReference type="Proteomes" id="UP001530315">
    <property type="component" value="Unassembled WGS sequence"/>
</dbReference>